<reference evidence="1 2" key="1">
    <citation type="submission" date="2024-10" db="EMBL/GenBank/DDBJ databases">
        <title>The Natural Products Discovery Center: Release of the First 8490 Sequenced Strains for Exploring Actinobacteria Biosynthetic Diversity.</title>
        <authorList>
            <person name="Kalkreuter E."/>
            <person name="Kautsar S.A."/>
            <person name="Yang D."/>
            <person name="Bader C.D."/>
            <person name="Teijaro C.N."/>
            <person name="Fluegel L."/>
            <person name="Davis C.M."/>
            <person name="Simpson J.R."/>
            <person name="Lauterbach L."/>
            <person name="Steele A.D."/>
            <person name="Gui C."/>
            <person name="Meng S."/>
            <person name="Li G."/>
            <person name="Viehrig K."/>
            <person name="Ye F."/>
            <person name="Su P."/>
            <person name="Kiefer A.F."/>
            <person name="Nichols A."/>
            <person name="Cepeda A.J."/>
            <person name="Yan W."/>
            <person name="Fan B."/>
            <person name="Jiang Y."/>
            <person name="Adhikari A."/>
            <person name="Zheng C.-J."/>
            <person name="Schuster L."/>
            <person name="Cowan T.M."/>
            <person name="Smanski M.J."/>
            <person name="Chevrette M.G."/>
            <person name="De Carvalho L.P.S."/>
            <person name="Shen B."/>
        </authorList>
    </citation>
    <scope>NUCLEOTIDE SEQUENCE [LARGE SCALE GENOMIC DNA]</scope>
    <source>
        <strain evidence="1 2">NPDC050545</strain>
    </source>
</reference>
<organism evidence="1 2">
    <name type="scientific">Nonomuraea typhae</name>
    <dbReference type="NCBI Taxonomy" id="2603600"/>
    <lineage>
        <taxon>Bacteria</taxon>
        <taxon>Bacillati</taxon>
        <taxon>Actinomycetota</taxon>
        <taxon>Actinomycetes</taxon>
        <taxon>Streptosporangiales</taxon>
        <taxon>Streptosporangiaceae</taxon>
        <taxon>Nonomuraea</taxon>
    </lineage>
</organism>
<evidence type="ECO:0000313" key="2">
    <source>
        <dbReference type="Proteomes" id="UP001612741"/>
    </source>
</evidence>
<gene>
    <name evidence="1" type="ORF">ACIBG2_03535</name>
</gene>
<proteinExistence type="predicted"/>
<sequence>MSRPQWEDLPASVRDAVQEHGGPVVKAETAAGGIMPGLATILHGEAGERFFLKAIEIGDHGAVLHQRERWAGLHLPEQVPAPWMVWNSSFDGWHVMLWDYIADARHADLSPGSPDLAKVVDTVGMLGAWLTPSPDGAMLVQTNIEPLLAKARHMLAKPSGELPDRDAYERALDGFDVAALRGNTLLHYDLSAGNLLITPKQVYVIDWAFAAKGASWIDAAMLAPRLIQAGHTPEQTDVLLSGLVAWGSAPRRAVTGLAALWTLFRIYKALHGPAGVRDDRARAAEAGKAWMDYWLSKN</sequence>
<name>A0ABW7YM80_9ACTN</name>
<comment type="caution">
    <text evidence="1">The sequence shown here is derived from an EMBL/GenBank/DDBJ whole genome shotgun (WGS) entry which is preliminary data.</text>
</comment>
<dbReference type="InterPro" id="IPR011009">
    <property type="entry name" value="Kinase-like_dom_sf"/>
</dbReference>
<dbReference type="Proteomes" id="UP001612741">
    <property type="component" value="Unassembled WGS sequence"/>
</dbReference>
<accession>A0ABW7YM80</accession>
<evidence type="ECO:0000313" key="1">
    <source>
        <dbReference type="EMBL" id="MFI6496428.1"/>
    </source>
</evidence>
<protein>
    <submittedName>
        <fullName evidence="1">Phosphotransferase family protein</fullName>
    </submittedName>
</protein>
<dbReference type="RefSeq" id="WP_397078549.1">
    <property type="nucleotide sequence ID" value="NZ_JBITGY010000001.1"/>
</dbReference>
<keyword evidence="2" id="KW-1185">Reference proteome</keyword>
<dbReference type="EMBL" id="JBITGY010000001">
    <property type="protein sequence ID" value="MFI6496428.1"/>
    <property type="molecule type" value="Genomic_DNA"/>
</dbReference>
<dbReference type="Gene3D" id="3.90.1200.10">
    <property type="match status" value="1"/>
</dbReference>
<dbReference type="SUPFAM" id="SSF56112">
    <property type="entry name" value="Protein kinase-like (PK-like)"/>
    <property type="match status" value="1"/>
</dbReference>